<evidence type="ECO:0000256" key="4">
    <source>
        <dbReference type="ARBA" id="ARBA00022989"/>
    </source>
</evidence>
<evidence type="ECO:0000259" key="8">
    <source>
        <dbReference type="Pfam" id="PF12696"/>
    </source>
</evidence>
<evidence type="ECO:0000313" key="10">
    <source>
        <dbReference type="Proteomes" id="UP000433071"/>
    </source>
</evidence>
<sequence length="602" mass="62996">MTATRTGTLGDEFANLGIALLIGATGLALLLRVAGTIAAWATGLAQPAGGPETGLAVLLNPADPSAALEAPGLQPVAFWLTAVVLITIAMGAAAWVWRMLRRTSRARKLDPHRLAGIATRAEVTRAASRSALMKRAAHLRPSLTDARPTDVGYALGHARGTTVWASVEDSMLVIGPPRSGKGAHIVINAILDAPGPVVTTSTRPDNLTVTIRARQRVGPVAVFDPQQLAAGVPAGLRWSPIRGCEDPLTAMIRATGLAAGTGLSAGGVDAGGFWEAKTRTALQSLLHAAALDRRPPAELFRWTLDPSAAHDAVSILLSNPNAATGWGDSLQAMLEADPRTRDAIWQGVSLSLGALADPRVLDAVSPGDGEAFDPEQFLRSNGTLYLLATGAGANNSAALVSAFVEDLIETARRMAARNAGARLDPPLLLALDEIGNLAPLPSLPSLMAEGGGTGITTMPVLQSLAQARTKWSDNAANAIWDSSIVKIVLGGASNSRDLQDLSTLIGERDEATDATTVGDRGSRSSQRSTRRVATMPPDAIRTLPFGTGLILLRAAPPVIAKLRMWTNRADASQLRAHRTEIEQLLRMPPRAVPTDTPSVDDN</sequence>
<evidence type="ECO:0000313" key="9">
    <source>
        <dbReference type="EMBL" id="MTH70325.1"/>
    </source>
</evidence>
<dbReference type="OrthoDB" id="226701at2"/>
<dbReference type="Pfam" id="PF12696">
    <property type="entry name" value="TraG-D_C"/>
    <property type="match status" value="1"/>
</dbReference>
<dbReference type="Proteomes" id="UP000433071">
    <property type="component" value="Unassembled WGS sequence"/>
</dbReference>
<keyword evidence="5 7" id="KW-0472">Membrane</keyword>
<evidence type="ECO:0000256" key="6">
    <source>
        <dbReference type="SAM" id="MobiDB-lite"/>
    </source>
</evidence>
<evidence type="ECO:0000256" key="3">
    <source>
        <dbReference type="ARBA" id="ARBA00022692"/>
    </source>
</evidence>
<keyword evidence="2" id="KW-1003">Cell membrane</keyword>
<keyword evidence="4 7" id="KW-1133">Transmembrane helix</keyword>
<dbReference type="CDD" id="cd01127">
    <property type="entry name" value="TrwB_TraG_TraD_VirD4"/>
    <property type="match status" value="1"/>
</dbReference>
<name>A0A6I3MAU6_9MICO</name>
<dbReference type="PANTHER" id="PTHR37937">
    <property type="entry name" value="CONJUGATIVE TRANSFER: DNA TRANSPORT"/>
    <property type="match status" value="1"/>
</dbReference>
<evidence type="ECO:0000256" key="7">
    <source>
        <dbReference type="SAM" id="Phobius"/>
    </source>
</evidence>
<evidence type="ECO:0000256" key="5">
    <source>
        <dbReference type="ARBA" id="ARBA00023136"/>
    </source>
</evidence>
<comment type="caution">
    <text evidence="9">The sequence shown here is derived from an EMBL/GenBank/DDBJ whole genome shotgun (WGS) entry which is preliminary data.</text>
</comment>
<protein>
    <submittedName>
        <fullName evidence="9">TraM recognition domain-containing protein</fullName>
    </submittedName>
</protein>
<dbReference type="EMBL" id="WMLB01000044">
    <property type="protein sequence ID" value="MTH70325.1"/>
    <property type="molecule type" value="Genomic_DNA"/>
</dbReference>
<dbReference type="PANTHER" id="PTHR37937:SF1">
    <property type="entry name" value="CONJUGATIVE TRANSFER: DNA TRANSPORT"/>
    <property type="match status" value="1"/>
</dbReference>
<keyword evidence="3 7" id="KW-0812">Transmembrane</keyword>
<gene>
    <name evidence="9" type="ORF">GJ743_18335</name>
</gene>
<proteinExistence type="predicted"/>
<dbReference type="GO" id="GO:0005886">
    <property type="term" value="C:plasma membrane"/>
    <property type="evidence" value="ECO:0007669"/>
    <property type="project" value="UniProtKB-SubCell"/>
</dbReference>
<dbReference type="RefSeq" id="WP_155053347.1">
    <property type="nucleotide sequence ID" value="NZ_BAAAIB010000008.1"/>
</dbReference>
<dbReference type="SUPFAM" id="SSF52540">
    <property type="entry name" value="P-loop containing nucleoside triphosphate hydrolases"/>
    <property type="match status" value="1"/>
</dbReference>
<dbReference type="InterPro" id="IPR027417">
    <property type="entry name" value="P-loop_NTPase"/>
</dbReference>
<dbReference type="InterPro" id="IPR032689">
    <property type="entry name" value="TraG-D_C"/>
</dbReference>
<feature type="transmembrane region" description="Helical" evidence="7">
    <location>
        <begin position="76"/>
        <end position="97"/>
    </location>
</feature>
<feature type="region of interest" description="Disordered" evidence="6">
    <location>
        <begin position="514"/>
        <end position="534"/>
    </location>
</feature>
<feature type="domain" description="TraD/TraG TraM recognition site" evidence="8">
    <location>
        <begin position="426"/>
        <end position="544"/>
    </location>
</feature>
<organism evidence="9 10">
    <name type="scientific">Agromyces bracchium</name>
    <dbReference type="NCBI Taxonomy" id="88376"/>
    <lineage>
        <taxon>Bacteria</taxon>
        <taxon>Bacillati</taxon>
        <taxon>Actinomycetota</taxon>
        <taxon>Actinomycetes</taxon>
        <taxon>Micrococcales</taxon>
        <taxon>Microbacteriaceae</taxon>
        <taxon>Agromyces</taxon>
    </lineage>
</organism>
<reference evidence="9 10" key="1">
    <citation type="submission" date="2019-11" db="EMBL/GenBank/DDBJ databases">
        <title>Agromyces kandeliae sp. nov., isolated from mangrove soil.</title>
        <authorList>
            <person name="Wang R."/>
        </authorList>
    </citation>
    <scope>NUCLEOTIDE SEQUENCE [LARGE SCALE GENOMIC DNA]</scope>
    <source>
        <strain evidence="9 10">JCM 11433</strain>
    </source>
</reference>
<dbReference type="AlphaFoldDB" id="A0A6I3MAU6"/>
<evidence type="ECO:0000256" key="1">
    <source>
        <dbReference type="ARBA" id="ARBA00004651"/>
    </source>
</evidence>
<dbReference type="Gene3D" id="3.40.50.300">
    <property type="entry name" value="P-loop containing nucleotide triphosphate hydrolases"/>
    <property type="match status" value="1"/>
</dbReference>
<dbReference type="InterPro" id="IPR051539">
    <property type="entry name" value="T4SS-coupling_protein"/>
</dbReference>
<comment type="subcellular location">
    <subcellularLocation>
        <location evidence="1">Cell membrane</location>
        <topology evidence="1">Multi-pass membrane protein</topology>
    </subcellularLocation>
</comment>
<feature type="transmembrane region" description="Helical" evidence="7">
    <location>
        <begin position="12"/>
        <end position="34"/>
    </location>
</feature>
<evidence type="ECO:0000256" key="2">
    <source>
        <dbReference type="ARBA" id="ARBA00022475"/>
    </source>
</evidence>
<keyword evidence="10" id="KW-1185">Reference proteome</keyword>
<accession>A0A6I3MAU6</accession>